<keyword evidence="4 7" id="KW-0812">Transmembrane</keyword>
<evidence type="ECO:0000256" key="4">
    <source>
        <dbReference type="ARBA" id="ARBA00022692"/>
    </source>
</evidence>
<dbReference type="Gene3D" id="1.20.1250.20">
    <property type="entry name" value="MFS general substrate transporter like domains"/>
    <property type="match status" value="1"/>
</dbReference>
<keyword evidence="3" id="KW-1003">Cell membrane</keyword>
<comment type="subcellular location">
    <subcellularLocation>
        <location evidence="1">Cell membrane</location>
        <topology evidence="1">Multi-pass membrane protein</topology>
    </subcellularLocation>
</comment>
<dbReference type="InterPro" id="IPR036259">
    <property type="entry name" value="MFS_trans_sf"/>
</dbReference>
<feature type="transmembrane region" description="Helical" evidence="7">
    <location>
        <begin position="57"/>
        <end position="79"/>
    </location>
</feature>
<dbReference type="PANTHER" id="PTHR23513:SF11">
    <property type="entry name" value="STAPHYLOFERRIN A TRANSPORTER"/>
    <property type="match status" value="1"/>
</dbReference>
<gene>
    <name evidence="9" type="ORF">WG926_15080</name>
</gene>
<feature type="transmembrane region" description="Helical" evidence="7">
    <location>
        <begin position="270"/>
        <end position="288"/>
    </location>
</feature>
<feature type="transmembrane region" description="Helical" evidence="7">
    <location>
        <begin position="182"/>
        <end position="203"/>
    </location>
</feature>
<dbReference type="PANTHER" id="PTHR23513">
    <property type="entry name" value="INTEGRAL MEMBRANE EFFLUX PROTEIN-RELATED"/>
    <property type="match status" value="1"/>
</dbReference>
<feature type="transmembrane region" description="Helical" evidence="7">
    <location>
        <begin position="358"/>
        <end position="376"/>
    </location>
</feature>
<feature type="transmembrane region" description="Helical" evidence="7">
    <location>
        <begin position="154"/>
        <end position="176"/>
    </location>
</feature>
<reference evidence="9 10" key="1">
    <citation type="submission" date="2024-03" db="EMBL/GenBank/DDBJ databases">
        <title>High-quality draft genome sequencing of Tistrella sp. BH-R2-4.</title>
        <authorList>
            <person name="Dong C."/>
        </authorList>
    </citation>
    <scope>NUCLEOTIDE SEQUENCE [LARGE SCALE GENOMIC DNA]</scope>
    <source>
        <strain evidence="9 10">BH-R2-4</strain>
    </source>
</reference>
<dbReference type="EMBL" id="JBBKTW010000005">
    <property type="protein sequence ID" value="MEN2989638.1"/>
    <property type="molecule type" value="Genomic_DNA"/>
</dbReference>
<keyword evidence="2" id="KW-0813">Transport</keyword>
<feature type="domain" description="Major facilitator superfamily (MFS) profile" evidence="8">
    <location>
        <begin position="25"/>
        <end position="411"/>
    </location>
</feature>
<evidence type="ECO:0000256" key="3">
    <source>
        <dbReference type="ARBA" id="ARBA00022475"/>
    </source>
</evidence>
<feature type="transmembrane region" description="Helical" evidence="7">
    <location>
        <begin position="388"/>
        <end position="407"/>
    </location>
</feature>
<feature type="transmembrane region" description="Helical" evidence="7">
    <location>
        <begin position="115"/>
        <end position="133"/>
    </location>
</feature>
<dbReference type="RefSeq" id="WP_345937665.1">
    <property type="nucleotide sequence ID" value="NZ_JBBKTW010000005.1"/>
</dbReference>
<feature type="transmembrane region" description="Helical" evidence="7">
    <location>
        <begin position="29"/>
        <end position="51"/>
    </location>
</feature>
<keyword evidence="6 7" id="KW-0472">Membrane</keyword>
<evidence type="ECO:0000313" key="10">
    <source>
        <dbReference type="Proteomes" id="UP001413721"/>
    </source>
</evidence>
<feature type="transmembrane region" description="Helical" evidence="7">
    <location>
        <begin position="300"/>
        <end position="322"/>
    </location>
</feature>
<evidence type="ECO:0000313" key="9">
    <source>
        <dbReference type="EMBL" id="MEN2989638.1"/>
    </source>
</evidence>
<keyword evidence="10" id="KW-1185">Reference proteome</keyword>
<dbReference type="Proteomes" id="UP001413721">
    <property type="component" value="Unassembled WGS sequence"/>
</dbReference>
<feature type="transmembrane region" description="Helical" evidence="7">
    <location>
        <begin position="234"/>
        <end position="258"/>
    </location>
</feature>
<dbReference type="InterPro" id="IPR020846">
    <property type="entry name" value="MFS_dom"/>
</dbReference>
<organism evidence="9 10">
    <name type="scientific">Tistrella arctica</name>
    <dbReference type="NCBI Taxonomy" id="3133430"/>
    <lineage>
        <taxon>Bacteria</taxon>
        <taxon>Pseudomonadati</taxon>
        <taxon>Pseudomonadota</taxon>
        <taxon>Alphaproteobacteria</taxon>
        <taxon>Geminicoccales</taxon>
        <taxon>Geminicoccaceae</taxon>
        <taxon>Tistrella</taxon>
    </lineage>
</organism>
<dbReference type="Pfam" id="PF05977">
    <property type="entry name" value="MFS_3"/>
    <property type="match status" value="1"/>
</dbReference>
<accession>A0ABU9YLF9</accession>
<evidence type="ECO:0000256" key="5">
    <source>
        <dbReference type="ARBA" id="ARBA00022989"/>
    </source>
</evidence>
<sequence length="537" mass="57321">MKRGLPEGALPAGRASAFSPLRHRLFRTIWLALLASNLGIWIQTVAAGWLMTTLVSAADMVALVQSATALPGLLFSLPGGLMADWWDRRKALLVSQALLFAGAALLALLDGTGGMTPWLLLSLIFVTGAGAALRLPAYQAVLGDMVPPRDVPQAVALGAVAYNLARAAGPALGGVIVASCGVFTAFVVGAVLNVVLCVVLLAWRPERPVSDLPREPFGRALAGGFHYLRQTRPVLATMAHCAAFTTFASALWALLPLVARDDAPDAPSRYGVLLACMGAGATLGAIGFPRLRDRLSGPPLIAVGLVAFAAGTVLPAVSPSLWLQVPGLVLAGAAWMTTLTSFNVMVQFSSASWVRARMLALYYISMHAGIAFGSWVSGVVADRAGLETALLAAALALLASLGLFPLFRLPRHSADDLAPIDDLPPADLAPGVEPGRDPIVVQVTYRVVAEDGAGFRRAMDGIRRIRARDGARRWTLAQNAGRPECWVESFEVGTWVEDQRRRRRMTMSDRETFLAARRFHRGADKPRVSRWIIRGPR</sequence>
<feature type="transmembrane region" description="Helical" evidence="7">
    <location>
        <begin position="328"/>
        <end position="346"/>
    </location>
</feature>
<evidence type="ECO:0000256" key="7">
    <source>
        <dbReference type="SAM" id="Phobius"/>
    </source>
</evidence>
<dbReference type="InterPro" id="IPR010290">
    <property type="entry name" value="TM_effector"/>
</dbReference>
<dbReference type="PROSITE" id="PS50850">
    <property type="entry name" value="MFS"/>
    <property type="match status" value="1"/>
</dbReference>
<name>A0ABU9YLF9_9PROT</name>
<dbReference type="CDD" id="cd06173">
    <property type="entry name" value="MFS_MefA_like"/>
    <property type="match status" value="1"/>
</dbReference>
<proteinExistence type="predicted"/>
<keyword evidence="5 7" id="KW-1133">Transmembrane helix</keyword>
<comment type="caution">
    <text evidence="9">The sequence shown here is derived from an EMBL/GenBank/DDBJ whole genome shotgun (WGS) entry which is preliminary data.</text>
</comment>
<evidence type="ECO:0000256" key="1">
    <source>
        <dbReference type="ARBA" id="ARBA00004651"/>
    </source>
</evidence>
<evidence type="ECO:0000256" key="6">
    <source>
        <dbReference type="ARBA" id="ARBA00023136"/>
    </source>
</evidence>
<evidence type="ECO:0000259" key="8">
    <source>
        <dbReference type="PROSITE" id="PS50850"/>
    </source>
</evidence>
<protein>
    <submittedName>
        <fullName evidence="9">MFS transporter</fullName>
    </submittedName>
</protein>
<evidence type="ECO:0000256" key="2">
    <source>
        <dbReference type="ARBA" id="ARBA00022448"/>
    </source>
</evidence>
<dbReference type="SUPFAM" id="SSF103473">
    <property type="entry name" value="MFS general substrate transporter"/>
    <property type="match status" value="1"/>
</dbReference>
<feature type="transmembrane region" description="Helical" evidence="7">
    <location>
        <begin position="91"/>
        <end position="109"/>
    </location>
</feature>